<evidence type="ECO:0000313" key="1">
    <source>
        <dbReference type="EMBL" id="KAJ0089650.1"/>
    </source>
</evidence>
<reference evidence="2" key="1">
    <citation type="journal article" date="2023" name="G3 (Bethesda)">
        <title>Genome assembly and association tests identify interacting loci associated with vigor, precocity, and sex in interspecific pistachio rootstocks.</title>
        <authorList>
            <person name="Palmer W."/>
            <person name="Jacygrad E."/>
            <person name="Sagayaradj S."/>
            <person name="Cavanaugh K."/>
            <person name="Han R."/>
            <person name="Bertier L."/>
            <person name="Beede B."/>
            <person name="Kafkas S."/>
            <person name="Golino D."/>
            <person name="Preece J."/>
            <person name="Michelmore R."/>
        </authorList>
    </citation>
    <scope>NUCLEOTIDE SEQUENCE [LARGE SCALE GENOMIC DNA]</scope>
</reference>
<evidence type="ECO:0000313" key="2">
    <source>
        <dbReference type="Proteomes" id="UP001164250"/>
    </source>
</evidence>
<organism evidence="1 2">
    <name type="scientific">Pistacia atlantica</name>
    <dbReference type="NCBI Taxonomy" id="434234"/>
    <lineage>
        <taxon>Eukaryota</taxon>
        <taxon>Viridiplantae</taxon>
        <taxon>Streptophyta</taxon>
        <taxon>Embryophyta</taxon>
        <taxon>Tracheophyta</taxon>
        <taxon>Spermatophyta</taxon>
        <taxon>Magnoliopsida</taxon>
        <taxon>eudicotyledons</taxon>
        <taxon>Gunneridae</taxon>
        <taxon>Pentapetalae</taxon>
        <taxon>rosids</taxon>
        <taxon>malvids</taxon>
        <taxon>Sapindales</taxon>
        <taxon>Anacardiaceae</taxon>
        <taxon>Pistacia</taxon>
    </lineage>
</organism>
<dbReference type="Proteomes" id="UP001164250">
    <property type="component" value="Chromosome 8"/>
</dbReference>
<accession>A0ACC1ASJ6</accession>
<dbReference type="EMBL" id="CM047904">
    <property type="protein sequence ID" value="KAJ0089650.1"/>
    <property type="molecule type" value="Genomic_DNA"/>
</dbReference>
<gene>
    <name evidence="1" type="ORF">Patl1_13392</name>
</gene>
<keyword evidence="2" id="KW-1185">Reference proteome</keyword>
<proteinExistence type="predicted"/>
<sequence>MNGAGFIAMYATLASRDVDCCLIPESPFYLEGEGGLFEYIEKRVKEDGHMVIVIAEGAGQDLVSESTSSMSQQDASGNKALQDVGLWISQKIKDHFSKQKKMVINLKYIDPTYMIRAIRSNASDNVYCTLLAQSAVHGAMAGYTGYTSGLVNGRQTYIPFYRINEKQNKVVITDRMWARLLSSTNQPSFLSLKDVIEDKKEEVPQTQLLEDEISSDENLEVNKEIQLLIGSSLEVSHVMREEGKSNILDQGKKMGIRFILMVNKQGQTRLAQYYEWLTLEERRALEGEIVRKCLARTEQQCSFVEHRNYKIVYRRYASLFFLVGVDNDENELAILEFIHLLVETMDRHFGNVCELDIMFHLEKAHFMLEEMVMSGCIVETSKSNILSPIQLMDKSS</sequence>
<protein>
    <submittedName>
        <fullName evidence="1">Uncharacterized protein</fullName>
    </submittedName>
</protein>
<name>A0ACC1ASJ6_9ROSI</name>
<comment type="caution">
    <text evidence="1">The sequence shown here is derived from an EMBL/GenBank/DDBJ whole genome shotgun (WGS) entry which is preliminary data.</text>
</comment>